<keyword evidence="5" id="KW-1185">Reference proteome</keyword>
<reference evidence="4 5" key="1">
    <citation type="journal article" date="2023" name="Res Sq">
        <title>Genomic and morphological characterization of Knufia obscura isolated from the Mars 2020 spacecraft assembly facility.</title>
        <authorList>
            <person name="Chander A.M."/>
            <person name="Teixeira M.M."/>
            <person name="Singh N.K."/>
            <person name="Williams M.P."/>
            <person name="Parker C.W."/>
            <person name="Leo P."/>
            <person name="Stajich J.E."/>
            <person name="Torok T."/>
            <person name="Tighe S."/>
            <person name="Mason C.E."/>
            <person name="Venkateswaran K."/>
        </authorList>
    </citation>
    <scope>NUCLEOTIDE SEQUENCE [LARGE SCALE GENOMIC DNA]</scope>
    <source>
        <strain evidence="4 5">CCFEE 5817</strain>
    </source>
</reference>
<gene>
    <name evidence="4" type="ORF">PMZ80_010579</name>
</gene>
<dbReference type="InterPro" id="IPR025496">
    <property type="entry name" value="DUF4387"/>
</dbReference>
<dbReference type="Pfam" id="PF14330">
    <property type="entry name" value="DUF4387"/>
    <property type="match status" value="1"/>
</dbReference>
<feature type="region of interest" description="Disordered" evidence="1">
    <location>
        <begin position="445"/>
        <end position="504"/>
    </location>
</feature>
<name>A0ABR0RAR1_9EURO</name>
<sequence length="615" mass="66483">MTEPVKIVTPVGSIGMGFDPAKLYEGIRLGASAIIADAGSTDSGPQKLALGVTMCAHDAYVEDFEHIVDAAYHHKVIVLVSSAGGDGSNKHVDEFVDIIQEHCLKKNYRMKLVKIYAEIDKELIKSSIDQGIVTPCGAVPELKKSEVDAATCIVAQMGLEPFVEALREHPDVDIIISGRAYDPAPYAGYCVNQGITNLGVAYHMGKVMECGAHAGTPKSREAFATVWNDRFEVLPLQSHARCTAYSLASHSFFYEAEGRAGGSAGAVFQVADTYTVKMEGAKVTGYRTITQGSIRDPILISQIDGWLEGIKDFLKGRFQKFPFEVMFRVYGKDGTMGPLEPDTTTVAKEVFLLCDVQAETQDLANKVAAMARVALVHAPYPGQVATAGNLAMPVTPLTIPLGPTPEFNVYHLLPVSDPAALFPRHTVQLGGTQEEVAERRSDFGYDLTPEKPLMVKPTPMSSGVNGQINGASNGSVKPTTNGSMDSQDAPTTDATQPAKTDSTVKTHITATEGPKSLLKLAKVIRSKNAGPYEVTFDLIFNDEQCFDYAQKSSALHNANLARLYKITEKDILASHFFRPALAFKFTIPRPWSAGGFGDRDVHCSQQHAPLLGLEL</sequence>
<feature type="domain" description="DUF4387" evidence="3">
    <location>
        <begin position="518"/>
        <end position="613"/>
    </location>
</feature>
<proteinExistence type="predicted"/>
<dbReference type="EMBL" id="JAVHJV010000018">
    <property type="protein sequence ID" value="KAK5937279.1"/>
    <property type="molecule type" value="Genomic_DNA"/>
</dbReference>
<dbReference type="Proteomes" id="UP001334248">
    <property type="component" value="Unassembled WGS sequence"/>
</dbReference>
<evidence type="ECO:0000313" key="4">
    <source>
        <dbReference type="EMBL" id="KAK5937279.1"/>
    </source>
</evidence>
<evidence type="ECO:0000313" key="5">
    <source>
        <dbReference type="Proteomes" id="UP001334248"/>
    </source>
</evidence>
<evidence type="ECO:0000259" key="2">
    <source>
        <dbReference type="Pfam" id="PF07287"/>
    </source>
</evidence>
<comment type="caution">
    <text evidence="4">The sequence shown here is derived from an EMBL/GenBank/DDBJ whole genome shotgun (WGS) entry which is preliminary data.</text>
</comment>
<evidence type="ECO:0000259" key="3">
    <source>
        <dbReference type="Pfam" id="PF14330"/>
    </source>
</evidence>
<protein>
    <recommendedName>
        <fullName evidence="6">DUF1446-domain-containing protein</fullName>
    </recommendedName>
</protein>
<evidence type="ECO:0000256" key="1">
    <source>
        <dbReference type="SAM" id="MobiDB-lite"/>
    </source>
</evidence>
<dbReference type="GeneID" id="90004028"/>
<dbReference type="InterPro" id="IPR010839">
    <property type="entry name" value="AtuA_N"/>
</dbReference>
<evidence type="ECO:0008006" key="6">
    <source>
        <dbReference type="Google" id="ProtNLM"/>
    </source>
</evidence>
<feature type="domain" description="Acyclic terpene utilisation N-terminal" evidence="2">
    <location>
        <begin position="61"/>
        <end position="214"/>
    </location>
</feature>
<feature type="compositionally biased region" description="Polar residues" evidence="1">
    <location>
        <begin position="459"/>
        <end position="504"/>
    </location>
</feature>
<dbReference type="Pfam" id="PF07287">
    <property type="entry name" value="AtuA"/>
    <property type="match status" value="1"/>
</dbReference>
<organism evidence="4 5">
    <name type="scientific">Knufia obscura</name>
    <dbReference type="NCBI Taxonomy" id="1635080"/>
    <lineage>
        <taxon>Eukaryota</taxon>
        <taxon>Fungi</taxon>
        <taxon>Dikarya</taxon>
        <taxon>Ascomycota</taxon>
        <taxon>Pezizomycotina</taxon>
        <taxon>Eurotiomycetes</taxon>
        <taxon>Chaetothyriomycetidae</taxon>
        <taxon>Chaetothyriales</taxon>
        <taxon>Trichomeriaceae</taxon>
        <taxon>Knufia</taxon>
    </lineage>
</organism>
<dbReference type="RefSeq" id="XP_064725369.1">
    <property type="nucleotide sequence ID" value="XM_064878968.1"/>
</dbReference>
<accession>A0ABR0RAR1</accession>